<protein>
    <submittedName>
        <fullName evidence="1">Uncharacterized protein</fullName>
    </submittedName>
</protein>
<keyword evidence="2" id="KW-1185">Reference proteome</keyword>
<gene>
    <name evidence="1" type="ORF">HMPREF9193_01781</name>
</gene>
<sequence length="47" mass="5252">MTQDVPFCGHPTRPFPYSGMTSKKTRASATAQSVEYELFMLKVNKAV</sequence>
<accession>A0ABN0NXK0</accession>
<dbReference type="EMBL" id="AWVH01000039">
    <property type="protein sequence ID" value="ERJ92120.1"/>
    <property type="molecule type" value="Genomic_DNA"/>
</dbReference>
<proteinExistence type="predicted"/>
<organism evidence="1 2">
    <name type="scientific">Treponema lecithinolyticum ATCC 700332</name>
    <dbReference type="NCBI Taxonomy" id="1321815"/>
    <lineage>
        <taxon>Bacteria</taxon>
        <taxon>Pseudomonadati</taxon>
        <taxon>Spirochaetota</taxon>
        <taxon>Spirochaetia</taxon>
        <taxon>Spirochaetales</taxon>
        <taxon>Treponemataceae</taxon>
        <taxon>Treponema</taxon>
    </lineage>
</organism>
<evidence type="ECO:0000313" key="1">
    <source>
        <dbReference type="EMBL" id="ERJ92120.1"/>
    </source>
</evidence>
<reference evidence="1 2" key="1">
    <citation type="submission" date="2013-08" db="EMBL/GenBank/DDBJ databases">
        <authorList>
            <person name="Weinstock G."/>
            <person name="Sodergren E."/>
            <person name="Wylie T."/>
            <person name="Fulton L."/>
            <person name="Fulton R."/>
            <person name="Fronick C."/>
            <person name="O'Laughlin M."/>
            <person name="Godfrey J."/>
            <person name="Miner T."/>
            <person name="Herter B."/>
            <person name="Appelbaum E."/>
            <person name="Cordes M."/>
            <person name="Lek S."/>
            <person name="Wollam A."/>
            <person name="Pepin K.H."/>
            <person name="Palsikar V.B."/>
            <person name="Mitreva M."/>
            <person name="Wilson R.K."/>
        </authorList>
    </citation>
    <scope>NUCLEOTIDE SEQUENCE [LARGE SCALE GENOMIC DNA]</scope>
    <source>
        <strain evidence="1 2">ATCC 700332</strain>
    </source>
</reference>
<name>A0ABN0NXK0_TRELE</name>
<comment type="caution">
    <text evidence="1">The sequence shown here is derived from an EMBL/GenBank/DDBJ whole genome shotgun (WGS) entry which is preliminary data.</text>
</comment>
<evidence type="ECO:0000313" key="2">
    <source>
        <dbReference type="Proteomes" id="UP000016649"/>
    </source>
</evidence>
<dbReference type="Proteomes" id="UP000016649">
    <property type="component" value="Unassembled WGS sequence"/>
</dbReference>